<reference evidence="2" key="1">
    <citation type="journal article" date="2019" name="Int. J. Syst. Evol. Microbiol.">
        <title>The Global Catalogue of Microorganisms (GCM) 10K type strain sequencing project: providing services to taxonomists for standard genome sequencing and annotation.</title>
        <authorList>
            <consortium name="The Broad Institute Genomics Platform"/>
            <consortium name="The Broad Institute Genome Sequencing Center for Infectious Disease"/>
            <person name="Wu L."/>
            <person name="Ma J."/>
        </authorList>
    </citation>
    <scope>NUCLEOTIDE SEQUENCE [LARGE SCALE GENOMIC DNA]</scope>
    <source>
        <strain evidence="2">JCM 17759</strain>
    </source>
</reference>
<protein>
    <submittedName>
        <fullName evidence="1">Uncharacterized protein</fullName>
    </submittedName>
</protein>
<accession>A0ABP8MC88</accession>
<dbReference type="Proteomes" id="UP001500840">
    <property type="component" value="Unassembled WGS sequence"/>
</dbReference>
<organism evidence="1 2">
    <name type="scientific">Novipirellula rosea</name>
    <dbReference type="NCBI Taxonomy" id="1031540"/>
    <lineage>
        <taxon>Bacteria</taxon>
        <taxon>Pseudomonadati</taxon>
        <taxon>Planctomycetota</taxon>
        <taxon>Planctomycetia</taxon>
        <taxon>Pirellulales</taxon>
        <taxon>Pirellulaceae</taxon>
        <taxon>Novipirellula</taxon>
    </lineage>
</organism>
<proteinExistence type="predicted"/>
<keyword evidence="2" id="KW-1185">Reference proteome</keyword>
<gene>
    <name evidence="1" type="ORF">GCM10023156_07810</name>
</gene>
<name>A0ABP8MC88_9BACT</name>
<dbReference type="EMBL" id="BAABGA010000010">
    <property type="protein sequence ID" value="GAA4446636.1"/>
    <property type="molecule type" value="Genomic_DNA"/>
</dbReference>
<sequence length="99" mass="11354">MYNYHFAKERFISTRRHEVAKKKATKAAVKKTPAKKKASTLNDIYDQVSRKADTQGVKINVAETKRVLACFFDVLEDYKPADAFDFVAKGLKRAGTRRR</sequence>
<comment type="caution">
    <text evidence="1">The sequence shown here is derived from an EMBL/GenBank/DDBJ whole genome shotgun (WGS) entry which is preliminary data.</text>
</comment>
<evidence type="ECO:0000313" key="2">
    <source>
        <dbReference type="Proteomes" id="UP001500840"/>
    </source>
</evidence>
<evidence type="ECO:0000313" key="1">
    <source>
        <dbReference type="EMBL" id="GAA4446636.1"/>
    </source>
</evidence>